<feature type="region of interest" description="Disordered" evidence="1">
    <location>
        <begin position="97"/>
        <end position="127"/>
    </location>
</feature>
<evidence type="ECO:0000256" key="1">
    <source>
        <dbReference type="SAM" id="MobiDB-lite"/>
    </source>
</evidence>
<accession>A0ABM3NM44</accession>
<sequence length="316" mass="34032">MWRVRARAHVHLRARVHSCACACVHRAGRAWMCASCVCVRVRGGGGRCLGACRCACATCARACARHFLLRGGGVRASSSHVCPLSRACRLPSGPWLSATSQPRPRLPSPAKAPPPPPIKDSSPSRASVRTFQPATLRAQTFPRSLNPRLKGASSAPSWTDASASLGLPVCKVGTELTDTPKGRGQHLLRVQVLIPEPLLWPAVVRAFTLPVQLSLTSPRLLPARYAFEIRPKLLSVACTVPPSLPPLCSSHRAGGLSFFLHTRHVPASGPLHLLLVPRSSYGWSPTCPSAQRHPHQTGPCYLCSLKNSWVTHCHST</sequence>
<dbReference type="Proteomes" id="UP001652583">
    <property type="component" value="Chromosome D4"/>
</dbReference>
<proteinExistence type="predicted"/>
<keyword evidence="2" id="KW-1185">Reference proteome</keyword>
<feature type="compositionally biased region" description="Pro residues" evidence="1">
    <location>
        <begin position="104"/>
        <end position="118"/>
    </location>
</feature>
<protein>
    <submittedName>
        <fullName evidence="3">Uncharacterized protein LOC128312093</fullName>
    </submittedName>
</protein>
<evidence type="ECO:0000313" key="3">
    <source>
        <dbReference type="RefSeq" id="XP_053060497.1"/>
    </source>
</evidence>
<dbReference type="GeneID" id="128312093"/>
<reference evidence="3" key="1">
    <citation type="submission" date="2025-08" db="UniProtKB">
        <authorList>
            <consortium name="RefSeq"/>
        </authorList>
    </citation>
    <scope>IDENTIFICATION</scope>
    <source>
        <tissue evidence="3">Blood</tissue>
    </source>
</reference>
<organism evidence="2 3">
    <name type="scientific">Acinonyx jubatus</name>
    <name type="common">Cheetah</name>
    <dbReference type="NCBI Taxonomy" id="32536"/>
    <lineage>
        <taxon>Eukaryota</taxon>
        <taxon>Metazoa</taxon>
        <taxon>Chordata</taxon>
        <taxon>Craniata</taxon>
        <taxon>Vertebrata</taxon>
        <taxon>Euteleostomi</taxon>
        <taxon>Mammalia</taxon>
        <taxon>Eutheria</taxon>
        <taxon>Laurasiatheria</taxon>
        <taxon>Carnivora</taxon>
        <taxon>Feliformia</taxon>
        <taxon>Felidae</taxon>
        <taxon>Felinae</taxon>
        <taxon>Acinonyx</taxon>
    </lineage>
</organism>
<name>A0ABM3NM44_ACIJB</name>
<dbReference type="RefSeq" id="XP_053060497.1">
    <property type="nucleotide sequence ID" value="XM_053204522.1"/>
</dbReference>
<evidence type="ECO:0000313" key="2">
    <source>
        <dbReference type="Proteomes" id="UP001652583"/>
    </source>
</evidence>
<gene>
    <name evidence="3" type="primary">LOC128312093</name>
</gene>